<sequence>MESSNPSVDAVELNSNLQTSIEHWRSGTLTKGSTSPDNSYHSICVIARGPLPSEVFHTDIRA</sequence>
<dbReference type="Proteomes" id="UP000053989">
    <property type="component" value="Unassembled WGS sequence"/>
</dbReference>
<organism evidence="1 2">
    <name type="scientific">Scleroderma citrinum Foug A</name>
    <dbReference type="NCBI Taxonomy" id="1036808"/>
    <lineage>
        <taxon>Eukaryota</taxon>
        <taxon>Fungi</taxon>
        <taxon>Dikarya</taxon>
        <taxon>Basidiomycota</taxon>
        <taxon>Agaricomycotina</taxon>
        <taxon>Agaricomycetes</taxon>
        <taxon>Agaricomycetidae</taxon>
        <taxon>Boletales</taxon>
        <taxon>Sclerodermatineae</taxon>
        <taxon>Sclerodermataceae</taxon>
        <taxon>Scleroderma</taxon>
    </lineage>
</organism>
<proteinExistence type="predicted"/>
<reference evidence="2" key="2">
    <citation type="submission" date="2015-01" db="EMBL/GenBank/DDBJ databases">
        <title>Evolutionary Origins and Diversification of the Mycorrhizal Mutualists.</title>
        <authorList>
            <consortium name="DOE Joint Genome Institute"/>
            <consortium name="Mycorrhizal Genomics Consortium"/>
            <person name="Kohler A."/>
            <person name="Kuo A."/>
            <person name="Nagy L.G."/>
            <person name="Floudas D."/>
            <person name="Copeland A."/>
            <person name="Barry K.W."/>
            <person name="Cichocki N."/>
            <person name="Veneault-Fourrey C."/>
            <person name="LaButti K."/>
            <person name="Lindquist E.A."/>
            <person name="Lipzen A."/>
            <person name="Lundell T."/>
            <person name="Morin E."/>
            <person name="Murat C."/>
            <person name="Riley R."/>
            <person name="Ohm R."/>
            <person name="Sun H."/>
            <person name="Tunlid A."/>
            <person name="Henrissat B."/>
            <person name="Grigoriev I.V."/>
            <person name="Hibbett D.S."/>
            <person name="Martin F."/>
        </authorList>
    </citation>
    <scope>NUCLEOTIDE SEQUENCE [LARGE SCALE GENOMIC DNA]</scope>
    <source>
        <strain evidence="2">Foug A</strain>
    </source>
</reference>
<protein>
    <submittedName>
        <fullName evidence="1">Uncharacterized protein</fullName>
    </submittedName>
</protein>
<keyword evidence="2" id="KW-1185">Reference proteome</keyword>
<name>A0A0C3E954_9AGAM</name>
<dbReference type="EMBL" id="KN822026">
    <property type="protein sequence ID" value="KIM64899.1"/>
    <property type="molecule type" value="Genomic_DNA"/>
</dbReference>
<evidence type="ECO:0000313" key="2">
    <source>
        <dbReference type="Proteomes" id="UP000053989"/>
    </source>
</evidence>
<accession>A0A0C3E954</accession>
<dbReference type="InParanoid" id="A0A0C3E954"/>
<reference evidence="1 2" key="1">
    <citation type="submission" date="2014-04" db="EMBL/GenBank/DDBJ databases">
        <authorList>
            <consortium name="DOE Joint Genome Institute"/>
            <person name="Kuo A."/>
            <person name="Kohler A."/>
            <person name="Nagy L.G."/>
            <person name="Floudas D."/>
            <person name="Copeland A."/>
            <person name="Barry K.W."/>
            <person name="Cichocki N."/>
            <person name="Veneault-Fourrey C."/>
            <person name="LaButti K."/>
            <person name="Lindquist E.A."/>
            <person name="Lipzen A."/>
            <person name="Lundell T."/>
            <person name="Morin E."/>
            <person name="Murat C."/>
            <person name="Sun H."/>
            <person name="Tunlid A."/>
            <person name="Henrissat B."/>
            <person name="Grigoriev I.V."/>
            <person name="Hibbett D.S."/>
            <person name="Martin F."/>
            <person name="Nordberg H.P."/>
            <person name="Cantor M.N."/>
            <person name="Hua S.X."/>
        </authorList>
    </citation>
    <scope>NUCLEOTIDE SEQUENCE [LARGE SCALE GENOMIC DNA]</scope>
    <source>
        <strain evidence="1 2">Foug A</strain>
    </source>
</reference>
<evidence type="ECO:0000313" key="1">
    <source>
        <dbReference type="EMBL" id="KIM64899.1"/>
    </source>
</evidence>
<gene>
    <name evidence="1" type="ORF">SCLCIDRAFT_1213013</name>
</gene>
<dbReference type="AlphaFoldDB" id="A0A0C3E954"/>
<dbReference type="HOGENOM" id="CLU_2905500_0_0_1"/>